<reference evidence="7" key="2">
    <citation type="journal article" date="2021" name="PeerJ">
        <title>Extensive microbial diversity within the chicken gut microbiome revealed by metagenomics and culture.</title>
        <authorList>
            <person name="Gilroy R."/>
            <person name="Ravi A."/>
            <person name="Getino M."/>
            <person name="Pursley I."/>
            <person name="Horton D.L."/>
            <person name="Alikhan N.F."/>
            <person name="Baker D."/>
            <person name="Gharbi K."/>
            <person name="Hall N."/>
            <person name="Watson M."/>
            <person name="Adriaenssens E.M."/>
            <person name="Foster-Nyarko E."/>
            <person name="Jarju S."/>
            <person name="Secka A."/>
            <person name="Antonio M."/>
            <person name="Oren A."/>
            <person name="Chaudhuri R.R."/>
            <person name="La Ragione R."/>
            <person name="Hildebrand F."/>
            <person name="Pallen M.J."/>
        </authorList>
    </citation>
    <scope>NUCLEOTIDE SEQUENCE</scope>
    <source>
        <strain evidence="7">21143</strain>
    </source>
</reference>
<keyword evidence="3" id="KW-0012">Acyltransferase</keyword>
<dbReference type="GO" id="GO:0008374">
    <property type="term" value="F:O-acyltransferase activity"/>
    <property type="evidence" value="ECO:0007669"/>
    <property type="project" value="TreeGrafter"/>
</dbReference>
<dbReference type="AlphaFoldDB" id="A0A9D1GFR0"/>
<dbReference type="PANTHER" id="PTHR23416:SF23">
    <property type="entry name" value="ACETYLTRANSFERASE C18B11.09C-RELATED"/>
    <property type="match status" value="1"/>
</dbReference>
<gene>
    <name evidence="7" type="ORF">IAD06_07855</name>
</gene>
<dbReference type="Gene3D" id="2.160.10.10">
    <property type="entry name" value="Hexapeptide repeat proteins"/>
    <property type="match status" value="1"/>
</dbReference>
<dbReference type="InterPro" id="IPR051159">
    <property type="entry name" value="Hexapeptide_acetyltransf"/>
</dbReference>
<evidence type="ECO:0000256" key="5">
    <source>
        <dbReference type="ARBA" id="ARBA00067695"/>
    </source>
</evidence>
<feature type="domain" description="Maltose/galactoside acetyltransferase" evidence="6">
    <location>
        <begin position="4"/>
        <end position="58"/>
    </location>
</feature>
<dbReference type="GO" id="GO:0016407">
    <property type="term" value="F:acetyltransferase activity"/>
    <property type="evidence" value="ECO:0007669"/>
    <property type="project" value="InterPro"/>
</dbReference>
<proteinExistence type="inferred from homology"/>
<evidence type="ECO:0000259" key="6">
    <source>
        <dbReference type="SMART" id="SM01266"/>
    </source>
</evidence>
<evidence type="ECO:0000313" key="8">
    <source>
        <dbReference type="Proteomes" id="UP000886722"/>
    </source>
</evidence>
<comment type="caution">
    <text evidence="7">The sequence shown here is derived from an EMBL/GenBank/DDBJ whole genome shotgun (WGS) entry which is preliminary data.</text>
</comment>
<comment type="similarity">
    <text evidence="1">Belongs to the transferase hexapeptide repeat family.</text>
</comment>
<evidence type="ECO:0000313" key="7">
    <source>
        <dbReference type="EMBL" id="HIT39931.1"/>
    </source>
</evidence>
<dbReference type="InterPro" id="IPR001451">
    <property type="entry name" value="Hexapep"/>
</dbReference>
<evidence type="ECO:0000256" key="3">
    <source>
        <dbReference type="ARBA" id="ARBA00023315"/>
    </source>
</evidence>
<dbReference type="SMART" id="SM01266">
    <property type="entry name" value="Mac"/>
    <property type="match status" value="1"/>
</dbReference>
<sequence length="191" mass="20982">MTEKEKMLAGEVYSPFDPELMEMHQAALRLVERYNRETFSDCLSENETLRRLLPNTHSTLRVQPPFLCDFGFMIEGGENGFINYNCTILDTAPVKLGRNILIGPNVQMYCPMHPLDYKERATGVEHGEAITIGDDCWIGGGAVICPGVTIGNRCIIGAGSVVVKDIPDDSVAAGNPARIIRRTPIKDKTAG</sequence>
<dbReference type="FunFam" id="2.160.10.10:FF:000025">
    <property type="entry name" value="Hexapeptide-repeat containing-acetyltransferase"/>
    <property type="match status" value="1"/>
</dbReference>
<name>A0A9D1GFR0_9BACT</name>
<dbReference type="Pfam" id="PF00132">
    <property type="entry name" value="Hexapep"/>
    <property type="match status" value="1"/>
</dbReference>
<keyword evidence="2" id="KW-0808">Transferase</keyword>
<evidence type="ECO:0000256" key="1">
    <source>
        <dbReference type="ARBA" id="ARBA00007274"/>
    </source>
</evidence>
<dbReference type="CDD" id="cd03357">
    <property type="entry name" value="LbH_MAT_GAT"/>
    <property type="match status" value="1"/>
</dbReference>
<organism evidence="7 8">
    <name type="scientific">Candidatus Caccoplasma intestinavium</name>
    <dbReference type="NCBI Taxonomy" id="2840716"/>
    <lineage>
        <taxon>Bacteria</taxon>
        <taxon>Pseudomonadati</taxon>
        <taxon>Bacteroidota</taxon>
        <taxon>Bacteroidia</taxon>
        <taxon>Bacteroidales</taxon>
        <taxon>Bacteroidaceae</taxon>
        <taxon>Bacteroidaceae incertae sedis</taxon>
        <taxon>Candidatus Caccoplasma</taxon>
    </lineage>
</organism>
<reference evidence="7" key="1">
    <citation type="submission" date="2020-10" db="EMBL/GenBank/DDBJ databases">
        <authorList>
            <person name="Gilroy R."/>
        </authorList>
    </citation>
    <scope>NUCLEOTIDE SEQUENCE</scope>
    <source>
        <strain evidence="7">21143</strain>
    </source>
</reference>
<dbReference type="EMBL" id="DVKT01000060">
    <property type="protein sequence ID" value="HIT39931.1"/>
    <property type="molecule type" value="Genomic_DNA"/>
</dbReference>
<dbReference type="Pfam" id="PF12464">
    <property type="entry name" value="Mac"/>
    <property type="match status" value="1"/>
</dbReference>
<dbReference type="PANTHER" id="PTHR23416">
    <property type="entry name" value="SIALIC ACID SYNTHASE-RELATED"/>
    <property type="match status" value="1"/>
</dbReference>
<evidence type="ECO:0000256" key="2">
    <source>
        <dbReference type="ARBA" id="ARBA00022679"/>
    </source>
</evidence>
<dbReference type="Proteomes" id="UP000886722">
    <property type="component" value="Unassembled WGS sequence"/>
</dbReference>
<dbReference type="InterPro" id="IPR024688">
    <property type="entry name" value="Mac_dom"/>
</dbReference>
<dbReference type="SUPFAM" id="SSF51161">
    <property type="entry name" value="Trimeric LpxA-like enzymes"/>
    <property type="match status" value="1"/>
</dbReference>
<dbReference type="InterPro" id="IPR011004">
    <property type="entry name" value="Trimer_LpxA-like_sf"/>
</dbReference>
<comment type="function">
    <text evidence="4">Acetyltransferase implicated in the O-acetylation of Nod factors.</text>
</comment>
<protein>
    <recommendedName>
        <fullName evidence="5">Nodulation protein L</fullName>
    </recommendedName>
</protein>
<accession>A0A9D1GFR0</accession>
<evidence type="ECO:0000256" key="4">
    <source>
        <dbReference type="ARBA" id="ARBA00055587"/>
    </source>
</evidence>